<dbReference type="KEGG" id="rul:UC8_58070"/>
<gene>
    <name evidence="3" type="ORF">UC8_58070</name>
</gene>
<feature type="signal peptide" evidence="2">
    <location>
        <begin position="1"/>
        <end position="16"/>
    </location>
</feature>
<feature type="chain" id="PRO_5022685393" evidence="2">
    <location>
        <begin position="17"/>
        <end position="51"/>
    </location>
</feature>
<protein>
    <submittedName>
        <fullName evidence="3">Uncharacterized protein</fullName>
    </submittedName>
</protein>
<reference evidence="3 4" key="1">
    <citation type="submission" date="2019-08" db="EMBL/GenBank/DDBJ databases">
        <title>Deep-cultivation of Planctomycetes and their phenomic and genomic characterization uncovers novel biology.</title>
        <authorList>
            <person name="Wiegand S."/>
            <person name="Jogler M."/>
            <person name="Boedeker C."/>
            <person name="Pinto D."/>
            <person name="Vollmers J."/>
            <person name="Rivas-Marin E."/>
            <person name="Kohn T."/>
            <person name="Peeters S.H."/>
            <person name="Heuer A."/>
            <person name="Rast P."/>
            <person name="Oberbeckmann S."/>
            <person name="Bunk B."/>
            <person name="Jeske O."/>
            <person name="Meyerdierks A."/>
            <person name="Storesund J.E."/>
            <person name="Kallscheuer N."/>
            <person name="Luecker S."/>
            <person name="Lage O.M."/>
            <person name="Pohl T."/>
            <person name="Merkel B.J."/>
            <person name="Hornburger P."/>
            <person name="Mueller R.-W."/>
            <person name="Bruemmer F."/>
            <person name="Labrenz M."/>
            <person name="Spormann A.M."/>
            <person name="Op den Camp H."/>
            <person name="Overmann J."/>
            <person name="Amann R."/>
            <person name="Jetten M.S.M."/>
            <person name="Mascher T."/>
            <person name="Medema M.H."/>
            <person name="Devos D.P."/>
            <person name="Kaster A.-K."/>
            <person name="Ovreas L."/>
            <person name="Rohde M."/>
            <person name="Galperin M.Y."/>
            <person name="Jogler C."/>
        </authorList>
    </citation>
    <scope>NUCLEOTIDE SEQUENCE [LARGE SCALE GENOMIC DNA]</scope>
    <source>
        <strain evidence="3 4">UC8</strain>
    </source>
</reference>
<proteinExistence type="predicted"/>
<dbReference type="Proteomes" id="UP000325286">
    <property type="component" value="Chromosome"/>
</dbReference>
<evidence type="ECO:0000256" key="2">
    <source>
        <dbReference type="SAM" id="SignalP"/>
    </source>
</evidence>
<accession>A0A5B9RA41</accession>
<feature type="region of interest" description="Disordered" evidence="1">
    <location>
        <begin position="20"/>
        <end position="51"/>
    </location>
</feature>
<dbReference type="AlphaFoldDB" id="A0A5B9RA41"/>
<organism evidence="3 4">
    <name type="scientific">Roseimaritima ulvae</name>
    <dbReference type="NCBI Taxonomy" id="980254"/>
    <lineage>
        <taxon>Bacteria</taxon>
        <taxon>Pseudomonadati</taxon>
        <taxon>Planctomycetota</taxon>
        <taxon>Planctomycetia</taxon>
        <taxon>Pirellulales</taxon>
        <taxon>Pirellulaceae</taxon>
        <taxon>Roseimaritima</taxon>
    </lineage>
</organism>
<sequence precursor="true">MRFLLLLSLACFSFLAVPGCGPSRPDPRENPDFDEEAYNDANVMPGDLTAP</sequence>
<dbReference type="EMBL" id="CP042914">
    <property type="protein sequence ID" value="QEG43753.1"/>
    <property type="molecule type" value="Genomic_DNA"/>
</dbReference>
<keyword evidence="4" id="KW-1185">Reference proteome</keyword>
<keyword evidence="2" id="KW-0732">Signal</keyword>
<evidence type="ECO:0000313" key="3">
    <source>
        <dbReference type="EMBL" id="QEG43753.1"/>
    </source>
</evidence>
<dbReference type="RefSeq" id="WP_157609835.1">
    <property type="nucleotide sequence ID" value="NZ_CP042914.1"/>
</dbReference>
<evidence type="ECO:0000313" key="4">
    <source>
        <dbReference type="Proteomes" id="UP000325286"/>
    </source>
</evidence>
<evidence type="ECO:0000256" key="1">
    <source>
        <dbReference type="SAM" id="MobiDB-lite"/>
    </source>
</evidence>
<name>A0A5B9RA41_9BACT</name>